<dbReference type="Proteomes" id="UP000232003">
    <property type="component" value="Chromosome"/>
</dbReference>
<dbReference type="AlphaFoldDB" id="A0A2K8SX33"/>
<name>A0A2K8SX33_9NOSO</name>
<organism evidence="1 2">
    <name type="scientific">Nostoc flagelliforme CCNUN1</name>
    <dbReference type="NCBI Taxonomy" id="2038116"/>
    <lineage>
        <taxon>Bacteria</taxon>
        <taxon>Bacillati</taxon>
        <taxon>Cyanobacteriota</taxon>
        <taxon>Cyanophyceae</taxon>
        <taxon>Nostocales</taxon>
        <taxon>Nostocaceae</taxon>
        <taxon>Nostoc</taxon>
    </lineage>
</organism>
<protein>
    <submittedName>
        <fullName evidence="1">Uncharacterized protein</fullName>
    </submittedName>
</protein>
<proteinExistence type="predicted"/>
<gene>
    <name evidence="1" type="ORF">COO91_06005</name>
</gene>
<dbReference type="KEGG" id="nfl:COO91_06005"/>
<evidence type="ECO:0000313" key="1">
    <source>
        <dbReference type="EMBL" id="AUB40008.1"/>
    </source>
</evidence>
<dbReference type="EMBL" id="CP024785">
    <property type="protein sequence ID" value="AUB40008.1"/>
    <property type="molecule type" value="Genomic_DNA"/>
</dbReference>
<sequence length="52" mass="5804">MNSEAVVDTGVKFQFNPKVHLFFLNSDKIRKIPSSNSPIPHTPCPMPHAQCP</sequence>
<accession>A0A2K8SX33</accession>
<keyword evidence="2" id="KW-1185">Reference proteome</keyword>
<reference evidence="1 2" key="1">
    <citation type="submission" date="2017-11" db="EMBL/GenBank/DDBJ databases">
        <title>Complete genome of a free-living desiccation-tolerant cyanobacterium and its photosynthetic adaptation to extreme terrestrial habitat.</title>
        <authorList>
            <person name="Shang J."/>
        </authorList>
    </citation>
    <scope>NUCLEOTIDE SEQUENCE [LARGE SCALE GENOMIC DNA]</scope>
    <source>
        <strain evidence="1 2">CCNUN1</strain>
    </source>
</reference>
<evidence type="ECO:0000313" key="2">
    <source>
        <dbReference type="Proteomes" id="UP000232003"/>
    </source>
</evidence>